<dbReference type="InterPro" id="IPR017926">
    <property type="entry name" value="GATASE"/>
</dbReference>
<protein>
    <recommendedName>
        <fullName evidence="9">CTP synthase</fullName>
        <ecNumber evidence="9">6.3.4.2</ecNumber>
    </recommendedName>
    <alternativeName>
        <fullName evidence="9">UTP--ammonia ligase</fullName>
    </alternativeName>
</protein>
<dbReference type="AlphaFoldDB" id="A0AA39R1M2"/>
<dbReference type="InterPro" id="IPR017456">
    <property type="entry name" value="CTP_synthase_N"/>
</dbReference>
<feature type="compositionally biased region" description="Polar residues" evidence="10">
    <location>
        <begin position="481"/>
        <end position="497"/>
    </location>
</feature>
<dbReference type="PANTHER" id="PTHR11550:SF0">
    <property type="entry name" value="CTP SYNTHASE-RELATED"/>
    <property type="match status" value="1"/>
</dbReference>
<proteinExistence type="inferred from homology"/>
<comment type="caution">
    <text evidence="13">The sequence shown here is derived from an EMBL/GenBank/DDBJ whole genome shotgun (WGS) entry which is preliminary data.</text>
</comment>
<evidence type="ECO:0000256" key="6">
    <source>
        <dbReference type="ARBA" id="ARBA00022962"/>
    </source>
</evidence>
<evidence type="ECO:0000256" key="1">
    <source>
        <dbReference type="ARBA" id="ARBA00005171"/>
    </source>
</evidence>
<feature type="domain" description="Glutamine amidotransferase" evidence="11">
    <location>
        <begin position="315"/>
        <end position="460"/>
    </location>
</feature>
<keyword evidence="6 9" id="KW-0315">Glutamine amidotransferase</keyword>
<reference evidence="13" key="1">
    <citation type="submission" date="2023-03" db="EMBL/GenBank/DDBJ databases">
        <title>Complete genome of Cladonia borealis.</title>
        <authorList>
            <person name="Park H."/>
        </authorList>
    </citation>
    <scope>NUCLEOTIDE SEQUENCE</scope>
    <source>
        <strain evidence="13">ANT050790</strain>
    </source>
</reference>
<evidence type="ECO:0000313" key="13">
    <source>
        <dbReference type="EMBL" id="KAK0511761.1"/>
    </source>
</evidence>
<keyword evidence="4 9" id="KW-0547">Nucleotide-binding</keyword>
<dbReference type="PROSITE" id="PS51273">
    <property type="entry name" value="GATASE_TYPE_1"/>
    <property type="match status" value="1"/>
</dbReference>
<feature type="domain" description="Glutamine amidotransferase" evidence="11">
    <location>
        <begin position="530"/>
        <end position="592"/>
    </location>
</feature>
<evidence type="ECO:0000259" key="11">
    <source>
        <dbReference type="Pfam" id="PF00117"/>
    </source>
</evidence>
<feature type="region of interest" description="Disordered" evidence="10">
    <location>
        <begin position="481"/>
        <end position="500"/>
    </location>
</feature>
<dbReference type="CDD" id="cd03113">
    <property type="entry name" value="CTPS_N"/>
    <property type="match status" value="1"/>
</dbReference>
<sequence length="633" mass="69163">MKYVLVSGGVISGIGKGVIASSTGLLLKTVGLKVSSIKVDPYMNVDAGTMAPTEHGEVFVLDDGGEVDLDLGNYERYLNITLTRENNITTGKIYQHVIERERRGDYLGKTVQVVPHLTDAVQDWIERVARIPVDDTNEEPDVCIIELGGTVGDIESGPFIEAMRQLRRRAGKDNFLQIHVSLVPVVNGEQKTKPTQAAIRDVKSAGLSPDLIACRCAEPLEKVTTDKISRFCDVEPEQVIAVHDVASTYHVPLLLEKQGLIGHLRDIFRLDKLSIAPSLVKKGNQTWHAWRALTTSQEHLHQSVTIALVGKYTTLHDSYLSVVKSLEHSAMACFRKLNLVWIDASHLEESVRVSSPADFHKAWHELCTAQGILVPGGFGLRGTEGMISAIKWARETKTPFLGVCLGMQLAVIEYARNVCGIPEADSAEFNEHTPDPIIISMPEISKTTLGGTMRLGLRNTIFQPGSEWSKLRTLYTKNTTQLANGSTTPPHLSNGTGSREHTDSVVVLNGSTANGSKIEHPPTPTSSPMIISERHRHRYEVNPTRIEQLTSSGLHFVGKDESGQRMEVVELKEHAWFVGVQFHPEYLSRVLAPSKPYLGFVAASAGVLGEVLKGRDGGGGVGGLVDGLEGVRI</sequence>
<dbReference type="InterPro" id="IPR004468">
    <property type="entry name" value="CTP_synthase"/>
</dbReference>
<dbReference type="GO" id="GO:0005524">
    <property type="term" value="F:ATP binding"/>
    <property type="evidence" value="ECO:0007669"/>
    <property type="project" value="UniProtKB-KW"/>
</dbReference>
<dbReference type="GO" id="GO:0005737">
    <property type="term" value="C:cytoplasm"/>
    <property type="evidence" value="ECO:0007669"/>
    <property type="project" value="TreeGrafter"/>
</dbReference>
<dbReference type="Gene3D" id="3.40.50.300">
    <property type="entry name" value="P-loop containing nucleotide triphosphate hydrolases"/>
    <property type="match status" value="1"/>
</dbReference>
<dbReference type="InterPro" id="IPR029062">
    <property type="entry name" value="Class_I_gatase-like"/>
</dbReference>
<dbReference type="EC" id="6.3.4.2" evidence="9"/>
<evidence type="ECO:0000259" key="12">
    <source>
        <dbReference type="Pfam" id="PF06418"/>
    </source>
</evidence>
<keyword evidence="3 9" id="KW-0436">Ligase</keyword>
<feature type="domain" description="CTP synthase N-terminal" evidence="12">
    <location>
        <begin position="2"/>
        <end position="268"/>
    </location>
</feature>
<dbReference type="Proteomes" id="UP001166286">
    <property type="component" value="Unassembled WGS sequence"/>
</dbReference>
<dbReference type="NCBIfam" id="TIGR00337">
    <property type="entry name" value="PyrG"/>
    <property type="match status" value="1"/>
</dbReference>
<dbReference type="CDD" id="cd01746">
    <property type="entry name" value="GATase1_CTP_Synthase"/>
    <property type="match status" value="1"/>
</dbReference>
<comment type="catalytic activity">
    <reaction evidence="8 9">
        <text>UTP + L-glutamine + ATP + H2O = CTP + L-glutamate + ADP + phosphate + 2 H(+)</text>
        <dbReference type="Rhea" id="RHEA:26426"/>
        <dbReference type="ChEBI" id="CHEBI:15377"/>
        <dbReference type="ChEBI" id="CHEBI:15378"/>
        <dbReference type="ChEBI" id="CHEBI:29985"/>
        <dbReference type="ChEBI" id="CHEBI:30616"/>
        <dbReference type="ChEBI" id="CHEBI:37563"/>
        <dbReference type="ChEBI" id="CHEBI:43474"/>
        <dbReference type="ChEBI" id="CHEBI:46398"/>
        <dbReference type="ChEBI" id="CHEBI:58359"/>
        <dbReference type="ChEBI" id="CHEBI:456216"/>
        <dbReference type="EC" id="6.3.4.2"/>
    </reaction>
</comment>
<evidence type="ECO:0000256" key="7">
    <source>
        <dbReference type="ARBA" id="ARBA00022975"/>
    </source>
</evidence>
<accession>A0AA39R1M2</accession>
<evidence type="ECO:0000313" key="14">
    <source>
        <dbReference type="Proteomes" id="UP001166286"/>
    </source>
</evidence>
<dbReference type="GO" id="GO:0042802">
    <property type="term" value="F:identical protein binding"/>
    <property type="evidence" value="ECO:0007669"/>
    <property type="project" value="TreeGrafter"/>
</dbReference>
<keyword evidence="7 9" id="KW-0665">Pyrimidine biosynthesis</keyword>
<evidence type="ECO:0000256" key="5">
    <source>
        <dbReference type="ARBA" id="ARBA00022840"/>
    </source>
</evidence>
<name>A0AA39R1M2_9LECA</name>
<evidence type="ECO:0000256" key="2">
    <source>
        <dbReference type="ARBA" id="ARBA00007533"/>
    </source>
</evidence>
<evidence type="ECO:0000256" key="10">
    <source>
        <dbReference type="SAM" id="MobiDB-lite"/>
    </source>
</evidence>
<dbReference type="Pfam" id="PF06418">
    <property type="entry name" value="CTP_synth_N"/>
    <property type="match status" value="1"/>
</dbReference>
<organism evidence="13 14">
    <name type="scientific">Cladonia borealis</name>
    <dbReference type="NCBI Taxonomy" id="184061"/>
    <lineage>
        <taxon>Eukaryota</taxon>
        <taxon>Fungi</taxon>
        <taxon>Dikarya</taxon>
        <taxon>Ascomycota</taxon>
        <taxon>Pezizomycotina</taxon>
        <taxon>Lecanoromycetes</taxon>
        <taxon>OSLEUM clade</taxon>
        <taxon>Lecanoromycetidae</taxon>
        <taxon>Lecanorales</taxon>
        <taxon>Lecanorineae</taxon>
        <taxon>Cladoniaceae</taxon>
        <taxon>Cladonia</taxon>
    </lineage>
</organism>
<dbReference type="EMBL" id="JAFEKC020000013">
    <property type="protein sequence ID" value="KAK0511761.1"/>
    <property type="molecule type" value="Genomic_DNA"/>
</dbReference>
<dbReference type="InterPro" id="IPR033828">
    <property type="entry name" value="GATase1_CTP_Synthase"/>
</dbReference>
<gene>
    <name evidence="13" type="ORF">JMJ35_006334</name>
</gene>
<dbReference type="Pfam" id="PF00117">
    <property type="entry name" value="GATase"/>
    <property type="match status" value="2"/>
</dbReference>
<evidence type="ECO:0000256" key="9">
    <source>
        <dbReference type="RuleBase" id="RU810713"/>
    </source>
</evidence>
<evidence type="ECO:0000256" key="8">
    <source>
        <dbReference type="ARBA" id="ARBA00047781"/>
    </source>
</evidence>
<comment type="function">
    <text evidence="9">Catalyzes the ATP-dependent amination of UTP to CTP with either L-glutamine or ammonia as the source of nitrogen.</text>
</comment>
<keyword evidence="14" id="KW-1185">Reference proteome</keyword>
<dbReference type="GO" id="GO:0097268">
    <property type="term" value="C:cytoophidium"/>
    <property type="evidence" value="ECO:0007669"/>
    <property type="project" value="TreeGrafter"/>
</dbReference>
<evidence type="ECO:0000256" key="3">
    <source>
        <dbReference type="ARBA" id="ARBA00022598"/>
    </source>
</evidence>
<dbReference type="GO" id="GO:0044210">
    <property type="term" value="P:'de novo' CTP biosynthetic process"/>
    <property type="evidence" value="ECO:0007669"/>
    <property type="project" value="UniProtKB-UniRule"/>
</dbReference>
<dbReference type="SUPFAM" id="SSF52317">
    <property type="entry name" value="Class I glutamine amidotransferase-like"/>
    <property type="match status" value="2"/>
</dbReference>
<dbReference type="InterPro" id="IPR027417">
    <property type="entry name" value="P-loop_NTPase"/>
</dbReference>
<dbReference type="Gene3D" id="3.40.50.880">
    <property type="match status" value="1"/>
</dbReference>
<comment type="similarity">
    <text evidence="2 9">Belongs to the CTP synthase family.</text>
</comment>
<dbReference type="PANTHER" id="PTHR11550">
    <property type="entry name" value="CTP SYNTHASE"/>
    <property type="match status" value="1"/>
</dbReference>
<dbReference type="NCBIfam" id="NF003792">
    <property type="entry name" value="PRK05380.1"/>
    <property type="match status" value="1"/>
</dbReference>
<dbReference type="SUPFAM" id="SSF52540">
    <property type="entry name" value="P-loop containing nucleoside triphosphate hydrolases"/>
    <property type="match status" value="1"/>
</dbReference>
<dbReference type="FunFam" id="3.40.50.300:FF:000207">
    <property type="entry name" value="CTP synthase"/>
    <property type="match status" value="1"/>
</dbReference>
<keyword evidence="5 9" id="KW-0067">ATP-binding</keyword>
<dbReference type="GO" id="GO:0003883">
    <property type="term" value="F:CTP synthase activity"/>
    <property type="evidence" value="ECO:0007669"/>
    <property type="project" value="UniProtKB-UniRule"/>
</dbReference>
<dbReference type="GO" id="GO:0019856">
    <property type="term" value="P:pyrimidine nucleobase biosynthetic process"/>
    <property type="evidence" value="ECO:0007669"/>
    <property type="project" value="TreeGrafter"/>
</dbReference>
<comment type="pathway">
    <text evidence="1 9">Pyrimidine metabolism; CTP biosynthesis via de novo pathway; CTP from UDP: step 2/2.</text>
</comment>
<evidence type="ECO:0000256" key="4">
    <source>
        <dbReference type="ARBA" id="ARBA00022741"/>
    </source>
</evidence>